<dbReference type="GO" id="GO:0000027">
    <property type="term" value="P:ribosomal large subunit assembly"/>
    <property type="evidence" value="ECO:0007669"/>
    <property type="project" value="TreeGrafter"/>
</dbReference>
<evidence type="ECO:0000256" key="5">
    <source>
        <dbReference type="ARBA" id="ARBA00022517"/>
    </source>
</evidence>
<comment type="subcellular location">
    <subcellularLocation>
        <location evidence="2">Nucleus</location>
        <location evidence="2">Nucleolus</location>
    </subcellularLocation>
</comment>
<protein>
    <recommendedName>
        <fullName evidence="4">Ribosome assembly protein 3</fullName>
    </recommendedName>
</protein>
<evidence type="ECO:0000256" key="4">
    <source>
        <dbReference type="ARBA" id="ARBA00015339"/>
    </source>
</evidence>
<evidence type="ECO:0000256" key="1">
    <source>
        <dbReference type="ARBA" id="ARBA00003035"/>
    </source>
</evidence>
<accession>A0A4P9ZA69</accession>
<feature type="region of interest" description="Disordered" evidence="8">
    <location>
        <begin position="1"/>
        <end position="75"/>
    </location>
</feature>
<evidence type="ECO:0000256" key="6">
    <source>
        <dbReference type="ARBA" id="ARBA00023242"/>
    </source>
</evidence>
<dbReference type="EMBL" id="ML004502">
    <property type="protein sequence ID" value="RKP29202.1"/>
    <property type="molecule type" value="Genomic_DNA"/>
</dbReference>
<organism evidence="10 11">
    <name type="scientific">Metschnikowia bicuspidata</name>
    <dbReference type="NCBI Taxonomy" id="27322"/>
    <lineage>
        <taxon>Eukaryota</taxon>
        <taxon>Fungi</taxon>
        <taxon>Dikarya</taxon>
        <taxon>Ascomycota</taxon>
        <taxon>Saccharomycotina</taxon>
        <taxon>Pichiomycetes</taxon>
        <taxon>Metschnikowiaceae</taxon>
        <taxon>Metschnikowia</taxon>
    </lineage>
</organism>
<evidence type="ECO:0000256" key="3">
    <source>
        <dbReference type="ARBA" id="ARBA00006256"/>
    </source>
</evidence>
<comment type="similarity">
    <text evidence="3">Belongs to the RSA3 family.</text>
</comment>
<gene>
    <name evidence="10" type="ORF">METBISCDRAFT_24454</name>
</gene>
<keyword evidence="11" id="KW-1185">Reference proteome</keyword>
<dbReference type="GO" id="GO:0030687">
    <property type="term" value="C:preribosome, large subunit precursor"/>
    <property type="evidence" value="ECO:0007669"/>
    <property type="project" value="TreeGrafter"/>
</dbReference>
<dbReference type="InterPro" id="IPR051898">
    <property type="entry name" value="Ribosome_Assembly_3"/>
</dbReference>
<evidence type="ECO:0000313" key="10">
    <source>
        <dbReference type="EMBL" id="RKP29202.1"/>
    </source>
</evidence>
<comment type="function">
    <text evidence="1">Required for efficient biogenesis of the 60S ribosomal subunit.</text>
</comment>
<dbReference type="AlphaFoldDB" id="A0A4P9ZA69"/>
<feature type="compositionally biased region" description="Basic residues" evidence="8">
    <location>
        <begin position="8"/>
        <end position="19"/>
    </location>
</feature>
<dbReference type="Proteomes" id="UP000268321">
    <property type="component" value="Unassembled WGS sequence"/>
</dbReference>
<reference evidence="11" key="1">
    <citation type="journal article" date="2018" name="Nat. Microbiol.">
        <title>Leveraging single-cell genomics to expand the fungal tree of life.</title>
        <authorList>
            <person name="Ahrendt S.R."/>
            <person name="Quandt C.A."/>
            <person name="Ciobanu D."/>
            <person name="Clum A."/>
            <person name="Salamov A."/>
            <person name="Andreopoulos B."/>
            <person name="Cheng J.F."/>
            <person name="Woyke T."/>
            <person name="Pelin A."/>
            <person name="Henrissat B."/>
            <person name="Reynolds N.K."/>
            <person name="Benny G.L."/>
            <person name="Smith M.E."/>
            <person name="James T.Y."/>
            <person name="Grigoriev I.V."/>
        </authorList>
    </citation>
    <scope>NUCLEOTIDE SEQUENCE [LARGE SCALE GENOMIC DNA]</scope>
    <source>
        <strain evidence="11">Baker2002</strain>
    </source>
</reference>
<keyword evidence="6" id="KW-0539">Nucleus</keyword>
<dbReference type="PANTHER" id="PTHR28127:SF1">
    <property type="entry name" value="RIBOSOME ASSEMBLY PROTEIN 3"/>
    <property type="match status" value="1"/>
</dbReference>
<evidence type="ECO:0000256" key="8">
    <source>
        <dbReference type="SAM" id="MobiDB-lite"/>
    </source>
</evidence>
<dbReference type="InterPro" id="IPR028217">
    <property type="entry name" value="Rsa3_C"/>
</dbReference>
<dbReference type="PANTHER" id="PTHR28127">
    <property type="entry name" value="RIBOSOME ASSEMBLY PROTEIN 3"/>
    <property type="match status" value="1"/>
</dbReference>
<keyword evidence="5" id="KW-0690">Ribosome biogenesis</keyword>
<evidence type="ECO:0000313" key="11">
    <source>
        <dbReference type="Proteomes" id="UP000268321"/>
    </source>
</evidence>
<evidence type="ECO:0000259" key="9">
    <source>
        <dbReference type="Pfam" id="PF14615"/>
    </source>
</evidence>
<feature type="domain" description="Ribosome-assembly protein 3 C-terminal" evidence="9">
    <location>
        <begin position="114"/>
        <end position="158"/>
    </location>
</feature>
<evidence type="ECO:0000256" key="7">
    <source>
        <dbReference type="ARBA" id="ARBA00023274"/>
    </source>
</evidence>
<dbReference type="OrthoDB" id="69550at2759"/>
<evidence type="ECO:0000256" key="2">
    <source>
        <dbReference type="ARBA" id="ARBA00004604"/>
    </source>
</evidence>
<keyword evidence="7" id="KW-0687">Ribonucleoprotein</keyword>
<dbReference type="GO" id="GO:0005730">
    <property type="term" value="C:nucleolus"/>
    <property type="evidence" value="ECO:0007669"/>
    <property type="project" value="UniProtKB-SubCell"/>
</dbReference>
<proteinExistence type="inferred from homology"/>
<name>A0A4P9ZA69_9ASCO</name>
<dbReference type="Pfam" id="PF14615">
    <property type="entry name" value="Rsa3"/>
    <property type="match status" value="1"/>
</dbReference>
<sequence length="168" mass="18900">MAPESTHQKKHSRRRKKRRTQDSLSESSSDSDHSDSARESVPSDSEQVPVIASDQPQTEKIDDIDMDSDTEPAATQELPDYTLKKMEAVQFLAADELPIAEAREAVKRDRKELETAFLAQMATTFVNDLEELRQKADFKEKSIVLLAKTLQSGSNMFDDETLEAILAE</sequence>